<dbReference type="PROSITE" id="PS00022">
    <property type="entry name" value="EGF_1"/>
    <property type="match status" value="1"/>
</dbReference>
<dbReference type="InterPro" id="IPR000742">
    <property type="entry name" value="EGF"/>
</dbReference>
<evidence type="ECO:0000259" key="2">
    <source>
        <dbReference type="PROSITE" id="PS50966"/>
    </source>
</evidence>
<gene>
    <name evidence="3" type="ORF">AB1Y20_014243</name>
</gene>
<dbReference type="Proteomes" id="UP001515480">
    <property type="component" value="Unassembled WGS sequence"/>
</dbReference>
<name>A0AB34IGI6_PRYPA</name>
<organism evidence="3 4">
    <name type="scientific">Prymnesium parvum</name>
    <name type="common">Toxic golden alga</name>
    <dbReference type="NCBI Taxonomy" id="97485"/>
    <lineage>
        <taxon>Eukaryota</taxon>
        <taxon>Haptista</taxon>
        <taxon>Haptophyta</taxon>
        <taxon>Prymnesiophyceae</taxon>
        <taxon>Prymnesiales</taxon>
        <taxon>Prymnesiaceae</taxon>
        <taxon>Prymnesium</taxon>
    </lineage>
</organism>
<dbReference type="EMBL" id="JBGBPQ010000028">
    <property type="protein sequence ID" value="KAL1496640.1"/>
    <property type="molecule type" value="Genomic_DNA"/>
</dbReference>
<proteinExistence type="predicted"/>
<evidence type="ECO:0000313" key="3">
    <source>
        <dbReference type="EMBL" id="KAL1496640.1"/>
    </source>
</evidence>
<comment type="caution">
    <text evidence="3">The sequence shown here is derived from an EMBL/GenBank/DDBJ whole genome shotgun (WGS) entry which is preliminary data.</text>
</comment>
<evidence type="ECO:0000256" key="1">
    <source>
        <dbReference type="PROSITE-ProRule" id="PRU00325"/>
    </source>
</evidence>
<accession>A0AB34IGI6</accession>
<dbReference type="AlphaFoldDB" id="A0AB34IGI6"/>
<keyword evidence="1" id="KW-0862">Zinc</keyword>
<dbReference type="GO" id="GO:0008270">
    <property type="term" value="F:zinc ion binding"/>
    <property type="evidence" value="ECO:0007669"/>
    <property type="project" value="UniProtKB-KW"/>
</dbReference>
<sequence>MLTCRRLVPPAAALASTCIVLAWLVLVYPSTQVVVAVPASSIEPAPLRDEVAGGLDAFPAPTPLASTCPAQCTLHGNCNELTGECTCPMTRRGASCEHATMPSCVAGGGGEEKEEEINFSLLASDGFWARARAGLPSRLPPKFRWLGLVGCGMPPASLLAVALCKGDALALPLPCALPLLLATLRAVAVKERRHQPYLSPCIREAVAVFSLQHAPSVPEWPSRLDMDALALQRVVCVEARETLGHLWQHGRWTPATSGAVEKSFEDWGGSEHQRHWSYVPIIAWLKQARAEELIRYLPAAPLL</sequence>
<reference evidence="3 4" key="1">
    <citation type="journal article" date="2024" name="Science">
        <title>Giant polyketide synthase enzymes in the biosynthesis of giant marine polyether toxins.</title>
        <authorList>
            <person name="Fallon T.R."/>
            <person name="Shende V.V."/>
            <person name="Wierzbicki I.H."/>
            <person name="Pendleton A.L."/>
            <person name="Watervoot N.F."/>
            <person name="Auber R.P."/>
            <person name="Gonzalez D.J."/>
            <person name="Wisecaver J.H."/>
            <person name="Moore B.S."/>
        </authorList>
    </citation>
    <scope>NUCLEOTIDE SEQUENCE [LARGE SCALE GENOMIC DNA]</scope>
    <source>
        <strain evidence="3 4">12B1</strain>
    </source>
</reference>
<evidence type="ECO:0000313" key="4">
    <source>
        <dbReference type="Proteomes" id="UP001515480"/>
    </source>
</evidence>
<protein>
    <recommendedName>
        <fullName evidence="2">SWIM-type domain-containing protein</fullName>
    </recommendedName>
</protein>
<feature type="domain" description="SWIM-type" evidence="2">
    <location>
        <begin position="70"/>
        <end position="107"/>
    </location>
</feature>
<dbReference type="InterPro" id="IPR007527">
    <property type="entry name" value="Znf_SWIM"/>
</dbReference>
<keyword evidence="1" id="KW-0863">Zinc-finger</keyword>
<keyword evidence="1" id="KW-0479">Metal-binding</keyword>
<dbReference type="PROSITE" id="PS50966">
    <property type="entry name" value="ZF_SWIM"/>
    <property type="match status" value="1"/>
</dbReference>
<keyword evidence="4" id="KW-1185">Reference proteome</keyword>